<reference evidence="1" key="2">
    <citation type="journal article" date="2015" name="Data Brief">
        <title>Shoot transcriptome of the giant reed, Arundo donax.</title>
        <authorList>
            <person name="Barrero R.A."/>
            <person name="Guerrero F.D."/>
            <person name="Moolhuijzen P."/>
            <person name="Goolsby J.A."/>
            <person name="Tidwell J."/>
            <person name="Bellgard S.E."/>
            <person name="Bellgard M.I."/>
        </authorList>
    </citation>
    <scope>NUCLEOTIDE SEQUENCE</scope>
    <source>
        <tissue evidence="1">Shoot tissue taken approximately 20 cm above the soil surface</tissue>
    </source>
</reference>
<proteinExistence type="predicted"/>
<organism evidence="1">
    <name type="scientific">Arundo donax</name>
    <name type="common">Giant reed</name>
    <name type="synonym">Donax arundinaceus</name>
    <dbReference type="NCBI Taxonomy" id="35708"/>
    <lineage>
        <taxon>Eukaryota</taxon>
        <taxon>Viridiplantae</taxon>
        <taxon>Streptophyta</taxon>
        <taxon>Embryophyta</taxon>
        <taxon>Tracheophyta</taxon>
        <taxon>Spermatophyta</taxon>
        <taxon>Magnoliopsida</taxon>
        <taxon>Liliopsida</taxon>
        <taxon>Poales</taxon>
        <taxon>Poaceae</taxon>
        <taxon>PACMAD clade</taxon>
        <taxon>Arundinoideae</taxon>
        <taxon>Arundineae</taxon>
        <taxon>Arundo</taxon>
    </lineage>
</organism>
<reference evidence="1" key="1">
    <citation type="submission" date="2014-09" db="EMBL/GenBank/DDBJ databases">
        <authorList>
            <person name="Magalhaes I.L.F."/>
            <person name="Oliveira U."/>
            <person name="Santos F.R."/>
            <person name="Vidigal T.H.D.A."/>
            <person name="Brescovit A.D."/>
            <person name="Santos A.J."/>
        </authorList>
    </citation>
    <scope>NUCLEOTIDE SEQUENCE</scope>
    <source>
        <tissue evidence="1">Shoot tissue taken approximately 20 cm above the soil surface</tissue>
    </source>
</reference>
<sequence length="48" mass="5655">MGPRYIFLQLHQISASSPPLVSHITKTCITYTYMHHMSYYAYARNFTL</sequence>
<dbReference type="AlphaFoldDB" id="A0A0A8YCL9"/>
<accession>A0A0A8YCL9</accession>
<protein>
    <submittedName>
        <fullName evidence="1">Uncharacterized protein</fullName>
    </submittedName>
</protein>
<name>A0A0A8YCL9_ARUDO</name>
<evidence type="ECO:0000313" key="1">
    <source>
        <dbReference type="EMBL" id="JAD23776.1"/>
    </source>
</evidence>
<dbReference type="EMBL" id="GBRH01274119">
    <property type="protein sequence ID" value="JAD23776.1"/>
    <property type="molecule type" value="Transcribed_RNA"/>
</dbReference>